<dbReference type="GO" id="GO:0005634">
    <property type="term" value="C:nucleus"/>
    <property type="evidence" value="ECO:0007669"/>
    <property type="project" value="TreeGrafter"/>
</dbReference>
<accession>A0A3S3SAN0</accession>
<keyword evidence="6" id="KW-1185">Reference proteome</keyword>
<dbReference type="PANTHER" id="PTHR19965:SF94">
    <property type="entry name" value="FI13061P-RELATED"/>
    <property type="match status" value="1"/>
</dbReference>
<dbReference type="PROSITE" id="PS50102">
    <property type="entry name" value="RRM"/>
    <property type="match status" value="1"/>
</dbReference>
<keyword evidence="1 2" id="KW-0694">RNA-binding</keyword>
<evidence type="ECO:0000256" key="3">
    <source>
        <dbReference type="SAM" id="MobiDB-lite"/>
    </source>
</evidence>
<protein>
    <recommendedName>
        <fullName evidence="4">RRM domain-containing protein</fullName>
    </recommendedName>
</protein>
<evidence type="ECO:0000259" key="4">
    <source>
        <dbReference type="PROSITE" id="PS50102"/>
    </source>
</evidence>
<dbReference type="EMBL" id="NCKU01001668">
    <property type="protein sequence ID" value="RWS11527.1"/>
    <property type="molecule type" value="Genomic_DNA"/>
</dbReference>
<dbReference type="InterPro" id="IPR000504">
    <property type="entry name" value="RRM_dom"/>
</dbReference>
<feature type="domain" description="RRM" evidence="4">
    <location>
        <begin position="172"/>
        <end position="243"/>
    </location>
</feature>
<dbReference type="InterPro" id="IPR012677">
    <property type="entry name" value="Nucleotide-bd_a/b_plait_sf"/>
</dbReference>
<dbReference type="Proteomes" id="UP000285301">
    <property type="component" value="Unassembled WGS sequence"/>
</dbReference>
<feature type="region of interest" description="Disordered" evidence="3">
    <location>
        <begin position="1"/>
        <end position="31"/>
    </location>
</feature>
<dbReference type="GO" id="GO:0006406">
    <property type="term" value="P:mRNA export from nucleus"/>
    <property type="evidence" value="ECO:0007669"/>
    <property type="project" value="TreeGrafter"/>
</dbReference>
<dbReference type="Gene3D" id="3.30.70.330">
    <property type="match status" value="1"/>
</dbReference>
<dbReference type="SUPFAM" id="SSF54928">
    <property type="entry name" value="RNA-binding domain, RBD"/>
    <property type="match status" value="1"/>
</dbReference>
<name>A0A3S3SAN0_9ACAR</name>
<evidence type="ECO:0000313" key="5">
    <source>
        <dbReference type="EMBL" id="RWS11527.1"/>
    </source>
</evidence>
<comment type="caution">
    <text evidence="5">The sequence shown here is derived from an EMBL/GenBank/DDBJ whole genome shotgun (WGS) entry which is preliminary data.</text>
</comment>
<gene>
    <name evidence="5" type="ORF">B4U79_17520</name>
</gene>
<dbReference type="GO" id="GO:0003729">
    <property type="term" value="F:mRNA binding"/>
    <property type="evidence" value="ECO:0007669"/>
    <property type="project" value="TreeGrafter"/>
</dbReference>
<dbReference type="OrthoDB" id="6495314at2759"/>
<dbReference type="Pfam" id="PF00076">
    <property type="entry name" value="RRM_1"/>
    <property type="match status" value="1"/>
</dbReference>
<dbReference type="PANTHER" id="PTHR19965">
    <property type="entry name" value="RNA AND EXPORT FACTOR BINDING PROTEIN"/>
    <property type="match status" value="1"/>
</dbReference>
<proteinExistence type="predicted"/>
<evidence type="ECO:0000313" key="6">
    <source>
        <dbReference type="Proteomes" id="UP000285301"/>
    </source>
</evidence>
<dbReference type="STRING" id="1965070.A0A3S3SAN0"/>
<dbReference type="InterPro" id="IPR035979">
    <property type="entry name" value="RBD_domain_sf"/>
</dbReference>
<reference evidence="5 6" key="1">
    <citation type="journal article" date="2018" name="Gigascience">
        <title>Genomes of trombidid mites reveal novel predicted allergens and laterally-transferred genes associated with secondary metabolism.</title>
        <authorList>
            <person name="Dong X."/>
            <person name="Chaisiri K."/>
            <person name="Xia D."/>
            <person name="Armstrong S.D."/>
            <person name="Fang Y."/>
            <person name="Donnelly M.J."/>
            <person name="Kadowaki T."/>
            <person name="McGarry J.W."/>
            <person name="Darby A.C."/>
            <person name="Makepeace B.L."/>
        </authorList>
    </citation>
    <scope>NUCLEOTIDE SEQUENCE [LARGE SCALE GENOMIC DNA]</scope>
    <source>
        <strain evidence="5">UoL-WK</strain>
    </source>
</reference>
<dbReference type="AlphaFoldDB" id="A0A3S3SAN0"/>
<organism evidence="5 6">
    <name type="scientific">Dinothrombium tinctorium</name>
    <dbReference type="NCBI Taxonomy" id="1965070"/>
    <lineage>
        <taxon>Eukaryota</taxon>
        <taxon>Metazoa</taxon>
        <taxon>Ecdysozoa</taxon>
        <taxon>Arthropoda</taxon>
        <taxon>Chelicerata</taxon>
        <taxon>Arachnida</taxon>
        <taxon>Acari</taxon>
        <taxon>Acariformes</taxon>
        <taxon>Trombidiformes</taxon>
        <taxon>Prostigmata</taxon>
        <taxon>Anystina</taxon>
        <taxon>Parasitengona</taxon>
        <taxon>Trombidioidea</taxon>
        <taxon>Trombidiidae</taxon>
        <taxon>Dinothrombium</taxon>
    </lineage>
</organism>
<sequence length="293" mass="31961">MDARSLLSNRQRRTKGRGFLDKKRAKNKANAERGAISDLRQVINRKKASTNVKSRLGFKSNNALKAKSRGLMSNAARNKILRRNEANLRNRANSQRVIVTDDNISVSTSRDRAAKSRWRQRNQAPLSRLRSVTLPDILSQAPISAVIIAPNTSIPSLPLSIDSSNSGAQTTASVLVSNLNSSITQADLLELFSDIGEVLNLQMVNSSTALITYRNTSDAARACQTYNNRLLDGLPMSCTLLPPSTSNPSTSIALSSSAASVSLPRRTTAAQAFMESGLLPRQKRKDVQFTVKI</sequence>
<evidence type="ECO:0000256" key="1">
    <source>
        <dbReference type="ARBA" id="ARBA00022884"/>
    </source>
</evidence>
<dbReference type="InterPro" id="IPR051229">
    <property type="entry name" value="ALYREF_mRNA_export"/>
</dbReference>
<dbReference type="SMART" id="SM00360">
    <property type="entry name" value="RRM"/>
    <property type="match status" value="1"/>
</dbReference>
<evidence type="ECO:0000256" key="2">
    <source>
        <dbReference type="PROSITE-ProRule" id="PRU00176"/>
    </source>
</evidence>